<dbReference type="Proteomes" id="UP000549913">
    <property type="component" value="Unassembled WGS sequence"/>
</dbReference>
<evidence type="ECO:0000313" key="2">
    <source>
        <dbReference type="EMBL" id="NYD72303.1"/>
    </source>
</evidence>
<evidence type="ECO:0008006" key="4">
    <source>
        <dbReference type="Google" id="ProtNLM"/>
    </source>
</evidence>
<comment type="caution">
    <text evidence="2">The sequence shown here is derived from an EMBL/GenBank/DDBJ whole genome shotgun (WGS) entry which is preliminary data.</text>
</comment>
<evidence type="ECO:0000256" key="1">
    <source>
        <dbReference type="SAM" id="MobiDB-lite"/>
    </source>
</evidence>
<name>A0A852SU98_9MICO</name>
<feature type="compositionally biased region" description="Basic and acidic residues" evidence="1">
    <location>
        <begin position="92"/>
        <end position="102"/>
    </location>
</feature>
<proteinExistence type="predicted"/>
<reference evidence="2 3" key="1">
    <citation type="submission" date="2020-07" db="EMBL/GenBank/DDBJ databases">
        <title>Sequencing the genomes of 1000 actinobacteria strains.</title>
        <authorList>
            <person name="Klenk H.-P."/>
        </authorList>
    </citation>
    <scope>NUCLEOTIDE SEQUENCE [LARGE SCALE GENOMIC DNA]</scope>
    <source>
        <strain evidence="2 3">DSM 26474</strain>
    </source>
</reference>
<protein>
    <recommendedName>
        <fullName evidence="4">HNH endonuclease</fullName>
    </recommendedName>
</protein>
<dbReference type="EMBL" id="JACCBM010000001">
    <property type="protein sequence ID" value="NYD72303.1"/>
    <property type="molecule type" value="Genomic_DNA"/>
</dbReference>
<feature type="region of interest" description="Disordered" evidence="1">
    <location>
        <begin position="86"/>
        <end position="108"/>
    </location>
</feature>
<organism evidence="2 3">
    <name type="scientific">Herbiconiux flava</name>
    <dbReference type="NCBI Taxonomy" id="881268"/>
    <lineage>
        <taxon>Bacteria</taxon>
        <taxon>Bacillati</taxon>
        <taxon>Actinomycetota</taxon>
        <taxon>Actinomycetes</taxon>
        <taxon>Micrococcales</taxon>
        <taxon>Microbacteriaceae</taxon>
        <taxon>Herbiconiux</taxon>
    </lineage>
</organism>
<gene>
    <name evidence="2" type="ORF">BJ984_003461</name>
</gene>
<accession>A0A852SU98</accession>
<evidence type="ECO:0000313" key="3">
    <source>
        <dbReference type="Proteomes" id="UP000549913"/>
    </source>
</evidence>
<dbReference type="AlphaFoldDB" id="A0A852SU98"/>
<sequence length="108" mass="12462">MSQHHRKQKWSTHSPKLRKLHKATLPQTCTNCPHPVTADMEWQVGHRQDAAMGGQPTYENTGPAHSMCPWCKRRCNQVAGGRLGAAMTNRAKRTEREQDSYRGRRRWV</sequence>
<keyword evidence="3" id="KW-1185">Reference proteome</keyword>